<feature type="domain" description="N-acetyltransferase" evidence="1">
    <location>
        <begin position="4"/>
        <end position="158"/>
    </location>
</feature>
<protein>
    <submittedName>
        <fullName evidence="2">N-acetylglutamate synthase, GNAT family</fullName>
    </submittedName>
</protein>
<dbReference type="PROSITE" id="PS51186">
    <property type="entry name" value="GNAT"/>
    <property type="match status" value="1"/>
</dbReference>
<dbReference type="InterPro" id="IPR000182">
    <property type="entry name" value="GNAT_dom"/>
</dbReference>
<sequence>MENLEIRRFDKNDATTISKILRRNFLEVLTKDYPKEEMESLAEVYNEDKVLVIAGYAHMYVACIDNKIVGCGSISSFWGKEDESILLTIFVLPEVHNKGIGRRIIETLELDEYFLRAKRIEIPASITGCEFYKKMGYDYKDGITELDDEGNFRLEKFR</sequence>
<evidence type="ECO:0000313" key="2">
    <source>
        <dbReference type="EMBL" id="SDP08731.1"/>
    </source>
</evidence>
<reference evidence="2 3" key="1">
    <citation type="submission" date="2016-10" db="EMBL/GenBank/DDBJ databases">
        <authorList>
            <person name="de Groot N.N."/>
        </authorList>
    </citation>
    <scope>NUCLEOTIDE SEQUENCE [LARGE SCALE GENOMIC DNA]</scope>
    <source>
        <strain evidence="2 3">DSM 12272</strain>
    </source>
</reference>
<dbReference type="AlphaFoldDB" id="A0A1H0PUA8"/>
<accession>A0A1H0PUA8</accession>
<proteinExistence type="predicted"/>
<gene>
    <name evidence="2" type="ORF">SAMN04488529_10279</name>
</gene>
<dbReference type="GO" id="GO:0016747">
    <property type="term" value="F:acyltransferase activity, transferring groups other than amino-acyl groups"/>
    <property type="evidence" value="ECO:0007669"/>
    <property type="project" value="InterPro"/>
</dbReference>
<dbReference type="STRING" id="94869.SAMN04488529_10279"/>
<keyword evidence="3" id="KW-1185">Reference proteome</keyword>
<dbReference type="RefSeq" id="WP_089966692.1">
    <property type="nucleotide sequence ID" value="NZ_FNJM01000002.1"/>
</dbReference>
<dbReference type="InterPro" id="IPR016181">
    <property type="entry name" value="Acyl_CoA_acyltransferase"/>
</dbReference>
<evidence type="ECO:0000259" key="1">
    <source>
        <dbReference type="PROSITE" id="PS51186"/>
    </source>
</evidence>
<organism evidence="2 3">
    <name type="scientific">Clostridium gasigenes</name>
    <dbReference type="NCBI Taxonomy" id="94869"/>
    <lineage>
        <taxon>Bacteria</taxon>
        <taxon>Bacillati</taxon>
        <taxon>Bacillota</taxon>
        <taxon>Clostridia</taxon>
        <taxon>Eubacteriales</taxon>
        <taxon>Clostridiaceae</taxon>
        <taxon>Clostridium</taxon>
    </lineage>
</organism>
<dbReference type="CDD" id="cd04301">
    <property type="entry name" value="NAT_SF"/>
    <property type="match status" value="1"/>
</dbReference>
<evidence type="ECO:0000313" key="3">
    <source>
        <dbReference type="Proteomes" id="UP000198597"/>
    </source>
</evidence>
<name>A0A1H0PUA8_9CLOT</name>
<dbReference type="OrthoDB" id="9800797at2"/>
<dbReference type="Pfam" id="PF13508">
    <property type="entry name" value="Acetyltransf_7"/>
    <property type="match status" value="1"/>
</dbReference>
<dbReference type="EMBL" id="FNJM01000002">
    <property type="protein sequence ID" value="SDP08731.1"/>
    <property type="molecule type" value="Genomic_DNA"/>
</dbReference>
<dbReference type="Proteomes" id="UP000198597">
    <property type="component" value="Unassembled WGS sequence"/>
</dbReference>
<dbReference type="SUPFAM" id="SSF55729">
    <property type="entry name" value="Acyl-CoA N-acyltransferases (Nat)"/>
    <property type="match status" value="1"/>
</dbReference>
<dbReference type="Gene3D" id="3.40.630.30">
    <property type="match status" value="1"/>
</dbReference>